<evidence type="ECO:0000313" key="3">
    <source>
        <dbReference type="Proteomes" id="UP000025227"/>
    </source>
</evidence>
<accession>A0A7I4Y4K5</accession>
<dbReference type="Proteomes" id="UP000025227">
    <property type="component" value="Unplaced"/>
</dbReference>
<dbReference type="AlphaFoldDB" id="A0A7I4Y4K5"/>
<feature type="region of interest" description="Disordered" evidence="1">
    <location>
        <begin position="58"/>
        <end position="91"/>
    </location>
</feature>
<evidence type="ECO:0000256" key="2">
    <source>
        <dbReference type="SAM" id="Phobius"/>
    </source>
</evidence>
<proteinExistence type="predicted"/>
<protein>
    <submittedName>
        <fullName evidence="4">DUF3592 domain-containing protein</fullName>
    </submittedName>
</protein>
<keyword evidence="2" id="KW-1133">Transmembrane helix</keyword>
<dbReference type="Gene3D" id="3.40.1690.20">
    <property type="match status" value="1"/>
</dbReference>
<evidence type="ECO:0000313" key="4">
    <source>
        <dbReference type="WBParaSite" id="HCON_00051010-00001"/>
    </source>
</evidence>
<feature type="transmembrane region" description="Helical" evidence="2">
    <location>
        <begin position="100"/>
        <end position="119"/>
    </location>
</feature>
<dbReference type="OrthoDB" id="5867382at2759"/>
<dbReference type="OMA" id="AWLGTQY"/>
<sequence>MVPLNRLRRAILRRLFSTTHSVMLPTRPCALANYLSNSSNTAFIDECMVRWIRTRDNGHKEADSHENEKHTQEGEQTGPSSNSENEPEKPKVDPALLRKLRIYVLVCGGLSFVLSYFALSRMASGQAQKEGIQAEYLSRQGIDMGSFVAKYLRAGEVRRIIFCPDHSRAVAFLHNGAIIDGKKVQEPVVVVAYPHSAQQFWADVRKEEEEMGISISDGVPLDMYTGMTLLRMVELTVGTLIIAWLLTQYGRLIRQRILANRLKKGGGGPL</sequence>
<feature type="compositionally biased region" description="Polar residues" evidence="1">
    <location>
        <begin position="74"/>
        <end position="84"/>
    </location>
</feature>
<keyword evidence="2" id="KW-0812">Transmembrane</keyword>
<keyword evidence="3" id="KW-1185">Reference proteome</keyword>
<feature type="transmembrane region" description="Helical" evidence="2">
    <location>
        <begin position="229"/>
        <end position="247"/>
    </location>
</feature>
<reference evidence="4" key="1">
    <citation type="submission" date="2020-12" db="UniProtKB">
        <authorList>
            <consortium name="WormBaseParasite"/>
        </authorList>
    </citation>
    <scope>IDENTIFICATION</scope>
    <source>
        <strain evidence="4">MHco3</strain>
    </source>
</reference>
<organism evidence="3 4">
    <name type="scientific">Haemonchus contortus</name>
    <name type="common">Barber pole worm</name>
    <dbReference type="NCBI Taxonomy" id="6289"/>
    <lineage>
        <taxon>Eukaryota</taxon>
        <taxon>Metazoa</taxon>
        <taxon>Ecdysozoa</taxon>
        <taxon>Nematoda</taxon>
        <taxon>Chromadorea</taxon>
        <taxon>Rhabditida</taxon>
        <taxon>Rhabditina</taxon>
        <taxon>Rhabditomorpha</taxon>
        <taxon>Strongyloidea</taxon>
        <taxon>Trichostrongylidae</taxon>
        <taxon>Haemonchus</taxon>
    </lineage>
</organism>
<dbReference type="WBParaSite" id="HCON_00051010-00001">
    <property type="protein sequence ID" value="HCON_00051010-00001"/>
    <property type="gene ID" value="HCON_00051010"/>
</dbReference>
<keyword evidence="2" id="KW-0472">Membrane</keyword>
<evidence type="ECO:0000256" key="1">
    <source>
        <dbReference type="SAM" id="MobiDB-lite"/>
    </source>
</evidence>
<name>A0A7I4Y4K5_HAECO</name>
<feature type="compositionally biased region" description="Basic and acidic residues" evidence="1">
    <location>
        <begin position="58"/>
        <end position="73"/>
    </location>
</feature>